<feature type="non-terminal residue" evidence="2">
    <location>
        <position position="151"/>
    </location>
</feature>
<name>A0ABQ6MH37_9STRA</name>
<protein>
    <submittedName>
        <fullName evidence="2">Uncharacterized protein</fullName>
    </submittedName>
</protein>
<keyword evidence="1" id="KW-0472">Membrane</keyword>
<evidence type="ECO:0000313" key="2">
    <source>
        <dbReference type="EMBL" id="GMI25964.1"/>
    </source>
</evidence>
<evidence type="ECO:0000256" key="1">
    <source>
        <dbReference type="SAM" id="Phobius"/>
    </source>
</evidence>
<gene>
    <name evidence="2" type="ORF">TeGR_g10461</name>
</gene>
<feature type="transmembrane region" description="Helical" evidence="1">
    <location>
        <begin position="120"/>
        <end position="142"/>
    </location>
</feature>
<dbReference type="EMBL" id="BRYB01001448">
    <property type="protein sequence ID" value="GMI25964.1"/>
    <property type="molecule type" value="Genomic_DNA"/>
</dbReference>
<keyword evidence="3" id="KW-1185">Reference proteome</keyword>
<sequence length="151" mass="16728">MGGEERLAFMISVLECDERVTNKLFGPGAGDTGIERRRLMMCTGFIAAFVALEEAKKEAGRRELRRHNSEDMIATDQYIRYFEDCIISPVIGCVAGVARRWWRKAARRMPVPRSMSPGQLGSAAVALVGLVASVIVAINGYFEEFIIAPMI</sequence>
<dbReference type="Proteomes" id="UP001165060">
    <property type="component" value="Unassembled WGS sequence"/>
</dbReference>
<keyword evidence="1" id="KW-0812">Transmembrane</keyword>
<organism evidence="2 3">
    <name type="scientific">Tetraparma gracilis</name>
    <dbReference type="NCBI Taxonomy" id="2962635"/>
    <lineage>
        <taxon>Eukaryota</taxon>
        <taxon>Sar</taxon>
        <taxon>Stramenopiles</taxon>
        <taxon>Ochrophyta</taxon>
        <taxon>Bolidophyceae</taxon>
        <taxon>Parmales</taxon>
        <taxon>Triparmaceae</taxon>
        <taxon>Tetraparma</taxon>
    </lineage>
</organism>
<accession>A0ABQ6MH37</accession>
<comment type="caution">
    <text evidence="2">The sequence shown here is derived from an EMBL/GenBank/DDBJ whole genome shotgun (WGS) entry which is preliminary data.</text>
</comment>
<keyword evidence="1" id="KW-1133">Transmembrane helix</keyword>
<reference evidence="2 3" key="1">
    <citation type="journal article" date="2023" name="Commun. Biol.">
        <title>Genome analysis of Parmales, the sister group of diatoms, reveals the evolutionary specialization of diatoms from phago-mixotrophs to photoautotrophs.</title>
        <authorList>
            <person name="Ban H."/>
            <person name="Sato S."/>
            <person name="Yoshikawa S."/>
            <person name="Yamada K."/>
            <person name="Nakamura Y."/>
            <person name="Ichinomiya M."/>
            <person name="Sato N."/>
            <person name="Blanc-Mathieu R."/>
            <person name="Endo H."/>
            <person name="Kuwata A."/>
            <person name="Ogata H."/>
        </authorList>
    </citation>
    <scope>NUCLEOTIDE SEQUENCE [LARGE SCALE GENOMIC DNA]</scope>
</reference>
<proteinExistence type="predicted"/>
<evidence type="ECO:0000313" key="3">
    <source>
        <dbReference type="Proteomes" id="UP001165060"/>
    </source>
</evidence>